<evidence type="ECO:0000259" key="4">
    <source>
        <dbReference type="SMART" id="SM01317"/>
    </source>
</evidence>
<organism evidence="5 6">
    <name type="scientific">Bacillus benzoevorans</name>
    <dbReference type="NCBI Taxonomy" id="1456"/>
    <lineage>
        <taxon>Bacteria</taxon>
        <taxon>Bacillati</taxon>
        <taxon>Bacillota</taxon>
        <taxon>Bacilli</taxon>
        <taxon>Bacillales</taxon>
        <taxon>Bacillaceae</taxon>
        <taxon>Bacillus</taxon>
    </lineage>
</organism>
<dbReference type="Pfam" id="PF14689">
    <property type="entry name" value="SPOB_a"/>
    <property type="match status" value="1"/>
</dbReference>
<dbReference type="AlphaFoldDB" id="A0A7X0LVU5"/>
<feature type="domain" description="Sporulation initiation phosphotransferase B C-terminal" evidence="4">
    <location>
        <begin position="60"/>
        <end position="172"/>
    </location>
</feature>
<dbReference type="SUPFAM" id="SSF55890">
    <property type="entry name" value="Sporulation response regulatory protein Spo0B"/>
    <property type="match status" value="1"/>
</dbReference>
<evidence type="ECO:0000313" key="6">
    <source>
        <dbReference type="Proteomes" id="UP000531594"/>
    </source>
</evidence>
<dbReference type="InterPro" id="IPR016122">
    <property type="entry name" value="SpoOB_C"/>
</dbReference>
<keyword evidence="2 5" id="KW-0808">Transferase</keyword>
<keyword evidence="6" id="KW-1185">Reference proteome</keyword>
<evidence type="ECO:0000256" key="1">
    <source>
        <dbReference type="ARBA" id="ARBA00022553"/>
    </source>
</evidence>
<dbReference type="InterPro" id="IPR016120">
    <property type="entry name" value="Sig_transdc_His_kin_SpoOB"/>
</dbReference>
<evidence type="ECO:0000256" key="3">
    <source>
        <dbReference type="ARBA" id="ARBA00022777"/>
    </source>
</evidence>
<dbReference type="EMBL" id="JACHGK010000008">
    <property type="protein sequence ID" value="MBB6445885.1"/>
    <property type="molecule type" value="Genomic_DNA"/>
</dbReference>
<dbReference type="Pfam" id="PF14682">
    <property type="entry name" value="SPOB_ab"/>
    <property type="match status" value="1"/>
</dbReference>
<evidence type="ECO:0000313" key="5">
    <source>
        <dbReference type="EMBL" id="MBB6445885.1"/>
    </source>
</evidence>
<dbReference type="EC" id="2.7.-.-" evidence="5"/>
<dbReference type="Proteomes" id="UP000531594">
    <property type="component" value="Unassembled WGS sequence"/>
</dbReference>
<sequence>MIKKDWDTVAMLRHVRHDWLNKLQLIKGNIDLNKIDHARRIIEEIVIETQNETKLSNLGIPQFTAMLLTHNWKSQAFQLEFEVVNDLKCGGLDDKALSKWMEMFFACLNEAVQQYADNHLMISIEPQPEGIRFFFDFSGIIVNNVQIEAYLANASFGQIERQLEITERDFTFECFVTKMKE</sequence>
<dbReference type="Gene3D" id="3.30.565.30">
    <property type="entry name" value="Sporulation initiation phosphotransferase B (SpoOB), C-terminal domain"/>
    <property type="match status" value="1"/>
</dbReference>
<dbReference type="GO" id="GO:0000155">
    <property type="term" value="F:phosphorelay sensor kinase activity"/>
    <property type="evidence" value="ECO:0007669"/>
    <property type="project" value="InterPro"/>
</dbReference>
<keyword evidence="3" id="KW-0418">Kinase</keyword>
<keyword evidence="1" id="KW-0597">Phosphoprotein</keyword>
<dbReference type="InterPro" id="IPR037100">
    <property type="entry name" value="Spo0B_C_sf"/>
</dbReference>
<dbReference type="RefSeq" id="WP_221452316.1">
    <property type="nucleotide sequence ID" value="NZ_JACHGK010000008.1"/>
</dbReference>
<gene>
    <name evidence="5" type="ORF">HNR53_002534</name>
</gene>
<proteinExistence type="predicted"/>
<dbReference type="InterPro" id="IPR039506">
    <property type="entry name" value="SPOB_a"/>
</dbReference>
<dbReference type="Gene3D" id="1.10.287.130">
    <property type="match status" value="1"/>
</dbReference>
<name>A0A7X0LVU5_9BACI</name>
<reference evidence="5 6" key="1">
    <citation type="submission" date="2020-08" db="EMBL/GenBank/DDBJ databases">
        <title>Genomic Encyclopedia of Type Strains, Phase IV (KMG-IV): sequencing the most valuable type-strain genomes for metagenomic binning, comparative biology and taxonomic classification.</title>
        <authorList>
            <person name="Goeker M."/>
        </authorList>
    </citation>
    <scope>NUCLEOTIDE SEQUENCE [LARGE SCALE GENOMIC DNA]</scope>
    <source>
        <strain evidence="5 6">DSM 5391</strain>
    </source>
</reference>
<evidence type="ECO:0000256" key="2">
    <source>
        <dbReference type="ARBA" id="ARBA00022679"/>
    </source>
</evidence>
<accession>A0A7X0LVU5</accession>
<dbReference type="SMART" id="SM01317">
    <property type="entry name" value="SPOB_ab"/>
    <property type="match status" value="1"/>
</dbReference>
<protein>
    <submittedName>
        <fullName evidence="5">Stage 0 sporulation protein B (Sporulation initiation phosphotransferase)</fullName>
        <ecNumber evidence="5">2.7.-.-</ecNumber>
    </submittedName>
</protein>
<comment type="caution">
    <text evidence="5">The sequence shown here is derived from an EMBL/GenBank/DDBJ whole genome shotgun (WGS) entry which is preliminary data.</text>
</comment>